<evidence type="ECO:0000313" key="2">
    <source>
        <dbReference type="EMBL" id="AGF54129.1"/>
    </source>
</evidence>
<evidence type="ECO:0000259" key="1">
    <source>
        <dbReference type="Pfam" id="PF14399"/>
    </source>
</evidence>
<organism evidence="2 3">
    <name type="scientific">Clostridium saccharoperbutylacetonicum N1-4(HMT)</name>
    <dbReference type="NCBI Taxonomy" id="931276"/>
    <lineage>
        <taxon>Bacteria</taxon>
        <taxon>Bacillati</taxon>
        <taxon>Bacillota</taxon>
        <taxon>Clostridia</taxon>
        <taxon>Eubacteriales</taxon>
        <taxon>Clostridiaceae</taxon>
        <taxon>Clostridium</taxon>
    </lineage>
</organism>
<dbReference type="AlphaFoldDB" id="M1M847"/>
<dbReference type="STRING" id="36745.CLSAP_03060"/>
<dbReference type="Gene3D" id="3.90.70.10">
    <property type="entry name" value="Cysteine proteinases"/>
    <property type="match status" value="1"/>
</dbReference>
<feature type="domain" description="Butirosin biosynthesis protein H N-terminal" evidence="1">
    <location>
        <begin position="17"/>
        <end position="149"/>
    </location>
</feature>
<dbReference type="InterPro" id="IPR026935">
    <property type="entry name" value="BtrH_N"/>
</dbReference>
<dbReference type="RefSeq" id="WP_015390455.1">
    <property type="nucleotide sequence ID" value="NC_020291.1"/>
</dbReference>
<protein>
    <submittedName>
        <fullName evidence="2">Putative NlpC/p60-like peptidase</fullName>
    </submittedName>
</protein>
<dbReference type="eggNOG" id="ENOG502ZQ0D">
    <property type="taxonomic scope" value="Bacteria"/>
</dbReference>
<dbReference type="OrthoDB" id="2541760at2"/>
<sequence length="337" mass="39974">MEKYVFKKYSSFVSNACLISSFSNLFYNCGLDIMESDIFFLGDGMRFDYQWDDNAKSLKDIVLFHDSNIMIQNFFEQINEKISIKKIPCGVNEEEFNIFIKKKIDEGVPVIIAINTEYITYYNKIPSKFRPHFLTVIGYRDNEAYISDCLVPTVRNYETYVGFFGFSDLFKASRKMGHIYYDFNYEISVKKITTIELNQIHYKFKKNIEIDLYDNYEKLKDFAYRIRNMKKQFPIEEIAKSAEDLFFNIKYNGILHSRMLVYTHMLKYYEKNQEVLSKLKDIYIKWEAINYALLKNNLTNAPADKYDGLCESVLNLLDLEYTTYKSMLACYTADKIL</sequence>
<dbReference type="HOGENOM" id="CLU_823110_0_0_9"/>
<dbReference type="EMBL" id="CP004121">
    <property type="protein sequence ID" value="AGF54129.1"/>
    <property type="molecule type" value="Genomic_DNA"/>
</dbReference>
<name>M1M847_9CLOT</name>
<dbReference type="PATRIC" id="fig|931276.5.peg.292"/>
<dbReference type="Proteomes" id="UP000011728">
    <property type="component" value="Chromosome"/>
</dbReference>
<reference evidence="2 3" key="1">
    <citation type="submission" date="2013-02" db="EMBL/GenBank/DDBJ databases">
        <title>Genome sequence of Clostridium saccharoperbutylacetonicum N1-4(HMT).</title>
        <authorList>
            <person name="Poehlein A."/>
            <person name="Daniel R."/>
        </authorList>
    </citation>
    <scope>NUCLEOTIDE SEQUENCE [LARGE SCALE GENOMIC DNA]</scope>
    <source>
        <strain evidence="3">N1-4(HMT)</strain>
    </source>
</reference>
<dbReference type="Pfam" id="PF14399">
    <property type="entry name" value="BtrH_N"/>
    <property type="match status" value="1"/>
</dbReference>
<accession>M1M847</accession>
<evidence type="ECO:0000313" key="3">
    <source>
        <dbReference type="Proteomes" id="UP000011728"/>
    </source>
</evidence>
<gene>
    <name evidence="2" type="ORF">Cspa_c03110</name>
</gene>
<proteinExistence type="predicted"/>
<keyword evidence="3" id="KW-1185">Reference proteome</keyword>
<dbReference type="KEGG" id="csr:Cspa_c03110"/>